<feature type="region of interest" description="Disordered" evidence="4">
    <location>
        <begin position="216"/>
        <end position="238"/>
    </location>
</feature>
<accession>A0AAD9NTH8</accession>
<dbReference type="SUPFAM" id="SSF64593">
    <property type="entry name" value="Intermediate filament protein, coiled coil region"/>
    <property type="match status" value="1"/>
</dbReference>
<feature type="compositionally biased region" description="Low complexity" evidence="4">
    <location>
        <begin position="492"/>
        <end position="506"/>
    </location>
</feature>
<feature type="domain" description="LTD" evidence="5">
    <location>
        <begin position="1191"/>
        <end position="1314"/>
    </location>
</feature>
<feature type="compositionally biased region" description="Polar residues" evidence="4">
    <location>
        <begin position="258"/>
        <end position="268"/>
    </location>
</feature>
<evidence type="ECO:0000259" key="5">
    <source>
        <dbReference type="PROSITE" id="PS51841"/>
    </source>
</evidence>
<feature type="region of interest" description="Disordered" evidence="4">
    <location>
        <begin position="1028"/>
        <end position="1061"/>
    </location>
</feature>
<feature type="compositionally biased region" description="Polar residues" evidence="4">
    <location>
        <begin position="387"/>
        <end position="413"/>
    </location>
</feature>
<dbReference type="InterPro" id="IPR039008">
    <property type="entry name" value="IF_rod_dom"/>
</dbReference>
<organism evidence="6 7">
    <name type="scientific">Ridgeia piscesae</name>
    <name type="common">Tubeworm</name>
    <dbReference type="NCBI Taxonomy" id="27915"/>
    <lineage>
        <taxon>Eukaryota</taxon>
        <taxon>Metazoa</taxon>
        <taxon>Spiralia</taxon>
        <taxon>Lophotrochozoa</taxon>
        <taxon>Annelida</taxon>
        <taxon>Polychaeta</taxon>
        <taxon>Sedentaria</taxon>
        <taxon>Canalipalpata</taxon>
        <taxon>Sabellida</taxon>
        <taxon>Siboglinidae</taxon>
        <taxon>Ridgeia</taxon>
    </lineage>
</organism>
<dbReference type="Proteomes" id="UP001209878">
    <property type="component" value="Unassembled WGS sequence"/>
</dbReference>
<feature type="coiled-coil region" evidence="3">
    <location>
        <begin position="877"/>
        <end position="904"/>
    </location>
</feature>
<dbReference type="SUPFAM" id="SSF74853">
    <property type="entry name" value="Lamin A/C globular tail domain"/>
    <property type="match status" value="1"/>
</dbReference>
<name>A0AAD9NTH8_RIDPI</name>
<dbReference type="Pfam" id="PF00038">
    <property type="entry name" value="Filament"/>
    <property type="match status" value="1"/>
</dbReference>
<sequence>MGINCIFASRFPHGGRPWQSQNGFFKFNLRDGVPGRDTKPSDGFRPYDSQKFGLRSGSVKSICDRNLSSTESDTSCPPYNIGSDFPPPWVEETDYRQYLGALPDESRSLDNISTPFVGDDQFLQDNPSWDNRNFGVEECTQARENRWRDNDVKRFAEVAQYLDHTALQTLAAPEPVSPFSNYAEESLPPQAPSTSEYKNTYIDQLQSSSRQYAVPPAGRYSAQAPPFQHPPRTEYKYLPTEPLHPAARQYRQQSVSGYLASAQVQQQPPGEYRRNIPVPQPPSGQHRPQSAYNNRPTTENRHVAPPGQQQQHSARQRPQSAVSYSDHSAGFQAPQYRHPEPLARQYCTAYVQTSQLPSRTVNQHRQLSDSSLSELLIETQSNRFAHTNPSVPPIHSQQNYTAPSLQSAFSSKQATRHRASHHVEYTDTSVPPILPNQQNYTAPSLQSGYNSKQTRHRDSTCAVAEYLGKAQQSYGIPPASTRTVDSTPPKQQPKLTEEQQQQLVNQQRREKETSQRRFEAFAHHLENTYPLTGSRIHPPSEEDYRAFADISQFLEDPPLDDLPTANIYHQPNDNAVMLRRAVPVGGALHPSQMSFQQYQQPEEKPTVYRFANSSGVPSHGIVNGGIVNQMAVSEKKELHELNNRLSAVLQNQQPTEGRFDATSLLNAVDSLEQELAHVRTTYEQELGKIRQEVKELSRSRAEYELETRKLKSLASDLENRLAAERAEKEQALTNMSSLEQALLSNQQAINEAHRLVAEPVEELNRVNRSLDEIQRENESLKRRYEKELIERQALEDDEHQLKQKLDFEIHVRDQQAQQLNQRVQSANATIVALERKLNNVSRHETSLPEMLERMREATDAEIKTYQETSSQLFSANLTELKAQLDEVMRRLAETSEENRQLYSNTATLQATIDSVKSQVTFVESEKKAVEQLLLSERQKSQEHIRLLEQQLQRMQDVLVTKMHELSIARDSQLPLKAEIEAFRILLEQEEARLGQTATSDGEHMQMPVGPIEQGGFHQVTDAFSDTQPIDIQQQPRDVTSDYKHYSSYATPPPGPPPLNNNNKTVRIRARSAPVSRGHPPPAATYGQGTDYFDEMFQGLKKGTQLPQASQGSSTVSLPHGGMGMSPSPPTSNEHKAAPSQSVSQCPSATDHTAFDQEPYGPPPPGGDLVMGEGVMRRNMAVERPVSTSAYDYTKASASSTGYLEILEVHPEGRYIRLVNTSAEKNVEFGDYLLKQQVGGHPVSVYRFPPRMSIHPRGLITVWSGQMDPLQQQPPHDFVFVEQRRWGTGPECTTILCKPNGQAVAWITAAHRFTPDIFGDDNGKEMPPSPIPVPIPIDMENLADYEKEGMRREVLPEYDMDVNAARPEPVYLHRRKATPPSLGAQKHPHGVNIHAPVHPNASLNRPRTYGNDNSTVNRQSRSQGTRPDPVPGAPYAGAAGQKMGSALLKRYQAQTIRGSGGIANKAAGTIRYGLPTPFLSPLQQDYSHAHDMKATSLVKFAA</sequence>
<dbReference type="GO" id="GO:0005737">
    <property type="term" value="C:cytoplasm"/>
    <property type="evidence" value="ECO:0007669"/>
    <property type="project" value="TreeGrafter"/>
</dbReference>
<feature type="compositionally biased region" description="Polar residues" evidence="4">
    <location>
        <begin position="1400"/>
        <end position="1424"/>
    </location>
</feature>
<dbReference type="PANTHER" id="PTHR47012">
    <property type="entry name" value="LAMIN TAIL DOMAIN-CONTAINING PROTEIN 1"/>
    <property type="match status" value="1"/>
</dbReference>
<feature type="compositionally biased region" description="Polar residues" evidence="4">
    <location>
        <begin position="1028"/>
        <end position="1037"/>
    </location>
</feature>
<gene>
    <name evidence="6" type="ORF">NP493_524g00003</name>
</gene>
<keyword evidence="2 3" id="KW-0175">Coiled coil</keyword>
<dbReference type="Gene3D" id="1.20.5.170">
    <property type="match status" value="1"/>
</dbReference>
<feature type="compositionally biased region" description="Polar residues" evidence="4">
    <location>
        <begin position="1138"/>
        <end position="1150"/>
    </location>
</feature>
<dbReference type="PROSITE" id="PS51841">
    <property type="entry name" value="LTD"/>
    <property type="match status" value="1"/>
</dbReference>
<feature type="compositionally biased region" description="Basic and acidic residues" evidence="4">
    <location>
        <begin position="507"/>
        <end position="516"/>
    </location>
</feature>
<feature type="coiled-coil region" evidence="3">
    <location>
        <begin position="937"/>
        <end position="964"/>
    </location>
</feature>
<feature type="region of interest" description="Disordered" evidence="4">
    <location>
        <begin position="387"/>
        <end position="457"/>
    </location>
</feature>
<feature type="compositionally biased region" description="Low complexity" evidence="4">
    <location>
        <begin position="308"/>
        <end position="321"/>
    </location>
</feature>
<reference evidence="6" key="1">
    <citation type="journal article" date="2023" name="Mol. Biol. Evol.">
        <title>Third-Generation Sequencing Reveals the Adaptive Role of the Epigenome in Three Deep-Sea Polychaetes.</title>
        <authorList>
            <person name="Perez M."/>
            <person name="Aroh O."/>
            <person name="Sun Y."/>
            <person name="Lan Y."/>
            <person name="Juniper S.K."/>
            <person name="Young C.R."/>
            <person name="Angers B."/>
            <person name="Qian P.Y."/>
        </authorList>
    </citation>
    <scope>NUCLEOTIDE SEQUENCE</scope>
    <source>
        <strain evidence="6">R07B-5</strain>
    </source>
</reference>
<proteinExistence type="predicted"/>
<feature type="coiled-coil region" evidence="3">
    <location>
        <begin position="679"/>
        <end position="843"/>
    </location>
</feature>
<evidence type="ECO:0000256" key="3">
    <source>
        <dbReference type="SAM" id="Coils"/>
    </source>
</evidence>
<dbReference type="InterPro" id="IPR042840">
    <property type="entry name" value="LMNTD1"/>
</dbReference>
<evidence type="ECO:0000256" key="1">
    <source>
        <dbReference type="ARBA" id="ARBA00022754"/>
    </source>
</evidence>
<feature type="compositionally biased region" description="Polar residues" evidence="4">
    <location>
        <begin position="435"/>
        <end position="452"/>
    </location>
</feature>
<dbReference type="InterPro" id="IPR001322">
    <property type="entry name" value="Lamin_tail_dom"/>
</dbReference>
<feature type="compositionally biased region" description="Polar residues" evidence="4">
    <location>
        <begin position="1104"/>
        <end position="1116"/>
    </location>
</feature>
<keyword evidence="1" id="KW-0403">Intermediate filament</keyword>
<feature type="region of interest" description="Disordered" evidence="4">
    <location>
        <begin position="258"/>
        <end position="327"/>
    </location>
</feature>
<feature type="region of interest" description="Disordered" evidence="4">
    <location>
        <begin position="1393"/>
        <end position="1437"/>
    </location>
</feature>
<dbReference type="InterPro" id="IPR036415">
    <property type="entry name" value="Lamin_tail_dom_sf"/>
</dbReference>
<dbReference type="EMBL" id="JAODUO010000526">
    <property type="protein sequence ID" value="KAK2178854.1"/>
    <property type="molecule type" value="Genomic_DNA"/>
</dbReference>
<keyword evidence="7" id="KW-1185">Reference proteome</keyword>
<protein>
    <recommendedName>
        <fullName evidence="5">LTD domain-containing protein</fullName>
    </recommendedName>
</protein>
<dbReference type="Pfam" id="PF00932">
    <property type="entry name" value="LTD"/>
    <property type="match status" value="1"/>
</dbReference>
<evidence type="ECO:0000313" key="7">
    <source>
        <dbReference type="Proteomes" id="UP001209878"/>
    </source>
</evidence>
<feature type="region of interest" description="Disordered" evidence="4">
    <location>
        <begin position="1103"/>
        <end position="1164"/>
    </location>
</feature>
<dbReference type="Gene3D" id="2.60.40.1260">
    <property type="entry name" value="Lamin Tail domain"/>
    <property type="match status" value="1"/>
</dbReference>
<feature type="compositionally biased region" description="Polar residues" evidence="4">
    <location>
        <begin position="472"/>
        <end position="488"/>
    </location>
</feature>
<dbReference type="GO" id="GO:0005635">
    <property type="term" value="C:nuclear envelope"/>
    <property type="evidence" value="ECO:0007669"/>
    <property type="project" value="TreeGrafter"/>
</dbReference>
<dbReference type="PANTHER" id="PTHR47012:SF3">
    <property type="entry name" value="LAMIN TAIL DOMAIN CONTAINING 1"/>
    <property type="match status" value="1"/>
</dbReference>
<evidence type="ECO:0000256" key="2">
    <source>
        <dbReference type="ARBA" id="ARBA00023054"/>
    </source>
</evidence>
<feature type="region of interest" description="Disordered" evidence="4">
    <location>
        <begin position="472"/>
        <end position="516"/>
    </location>
</feature>
<evidence type="ECO:0000313" key="6">
    <source>
        <dbReference type="EMBL" id="KAK2178854.1"/>
    </source>
</evidence>
<dbReference type="GO" id="GO:0005882">
    <property type="term" value="C:intermediate filament"/>
    <property type="evidence" value="ECO:0007669"/>
    <property type="project" value="UniProtKB-KW"/>
</dbReference>
<evidence type="ECO:0000256" key="4">
    <source>
        <dbReference type="SAM" id="MobiDB-lite"/>
    </source>
</evidence>
<feature type="compositionally biased region" description="Polar residues" evidence="4">
    <location>
        <begin position="286"/>
        <end position="297"/>
    </location>
</feature>
<comment type="caution">
    <text evidence="6">The sequence shown here is derived from an EMBL/GenBank/DDBJ whole genome shotgun (WGS) entry which is preliminary data.</text>
</comment>